<feature type="domain" description="Prepilin type IV endopeptidase peptidase" evidence="3">
    <location>
        <begin position="107"/>
        <end position="215"/>
    </location>
</feature>
<sequence>MASTVVPGPAYPRGVDAALIVVAALWGAGTGLLCPRAAYRLSVEAGEAWRKACPAGHVYAGPGRGWLGGACCAAPVPARLAAPLVTAAACAVLAATTGARPEVVAWLVLAPFAVLLALVDLRVRRLPDRLTLPMAGAAAVLLGVAASAPGAGGAWATALLGGPALGGAYLALFLIHPDGMGFGDVKLALALGVVLGWYGWAVLFAGAFAGFLFGSLYGLGLVALRRAGRGSTIPFGPFMLAGALAGVVLGGLAAT</sequence>
<dbReference type="InterPro" id="IPR050882">
    <property type="entry name" value="Prepilin_peptidase/N-MTase"/>
</dbReference>
<dbReference type="EMBL" id="CP011340">
    <property type="protein sequence ID" value="ALC21153.1"/>
    <property type="molecule type" value="Genomic_DNA"/>
</dbReference>
<evidence type="ECO:0000256" key="1">
    <source>
        <dbReference type="ARBA" id="ARBA00005801"/>
    </source>
</evidence>
<proteinExistence type="inferred from homology"/>
<dbReference type="InterPro" id="IPR014032">
    <property type="entry name" value="Peptidase_A24A_bac"/>
</dbReference>
<organism evidence="4">
    <name type="scientific">Streptomyces pristinaespiralis</name>
    <dbReference type="NCBI Taxonomy" id="38300"/>
    <lineage>
        <taxon>Bacteria</taxon>
        <taxon>Bacillati</taxon>
        <taxon>Actinomycetota</taxon>
        <taxon>Actinomycetes</taxon>
        <taxon>Kitasatosporales</taxon>
        <taxon>Streptomycetaceae</taxon>
        <taxon>Streptomyces</taxon>
    </lineage>
</organism>
<evidence type="ECO:0000259" key="3">
    <source>
        <dbReference type="Pfam" id="PF01478"/>
    </source>
</evidence>
<dbReference type="STRING" id="38300.SPRI_2847"/>
<dbReference type="OrthoDB" id="2087435at2"/>
<dbReference type="Pfam" id="PF01478">
    <property type="entry name" value="Peptidase_A24"/>
    <property type="match status" value="1"/>
</dbReference>
<dbReference type="Gene3D" id="1.20.120.1220">
    <property type="match status" value="1"/>
</dbReference>
<reference evidence="4 5" key="1">
    <citation type="submission" date="2015-08" db="EMBL/GenBank/DDBJ databases">
        <title>Genome sequence of the pristinamycin over-producing bacterium Streptomyces pristinaespiralis HCCB10218.</title>
        <authorList>
            <person name="Tian J."/>
            <person name="Yang J."/>
            <person name="Li L."/>
            <person name="Ruan L."/>
            <person name="Wei W."/>
            <person name="Zheng G."/>
            <person name="Wei Z."/>
            <person name="Yang S."/>
            <person name="Ge M."/>
            <person name="Jiang W."/>
            <person name="Lu Y."/>
        </authorList>
    </citation>
    <scope>NUCLEOTIDE SEQUENCE [LARGE SCALE GENOMIC DNA]</scope>
    <source>
        <strain evidence="4 5">HCCB 10218</strain>
    </source>
</reference>
<dbReference type="AlphaFoldDB" id="A0A0M3QIE4"/>
<dbReference type="PRINTS" id="PR00864">
    <property type="entry name" value="PREPILNPTASE"/>
</dbReference>
<name>A0A0M3QIE4_STRPR</name>
<dbReference type="GO" id="GO:0006465">
    <property type="term" value="P:signal peptide processing"/>
    <property type="evidence" value="ECO:0007669"/>
    <property type="project" value="TreeGrafter"/>
</dbReference>
<evidence type="ECO:0000313" key="4">
    <source>
        <dbReference type="EMBL" id="ALC21153.1"/>
    </source>
</evidence>
<dbReference type="PANTHER" id="PTHR30487:SF0">
    <property type="entry name" value="PREPILIN LEADER PEPTIDASE_N-METHYLTRANSFERASE-RELATED"/>
    <property type="match status" value="1"/>
</dbReference>
<dbReference type="GO" id="GO:0004190">
    <property type="term" value="F:aspartic-type endopeptidase activity"/>
    <property type="evidence" value="ECO:0007669"/>
    <property type="project" value="InterPro"/>
</dbReference>
<evidence type="ECO:0000313" key="5">
    <source>
        <dbReference type="Proteomes" id="UP000060513"/>
    </source>
</evidence>
<dbReference type="KEGG" id="spri:SPRI_2847"/>
<dbReference type="PATRIC" id="fig|38300.4.peg.3001"/>
<protein>
    <submittedName>
        <fullName evidence="4">Peptidase</fullName>
    </submittedName>
</protein>
<dbReference type="InterPro" id="IPR000045">
    <property type="entry name" value="Prepilin_IV_endopep_pep"/>
</dbReference>
<evidence type="ECO:0000256" key="2">
    <source>
        <dbReference type="RuleBase" id="RU003793"/>
    </source>
</evidence>
<dbReference type="PANTHER" id="PTHR30487">
    <property type="entry name" value="TYPE 4 PREPILIN-LIKE PROTEINS LEADER PEPTIDE-PROCESSING ENZYME"/>
    <property type="match status" value="1"/>
</dbReference>
<gene>
    <name evidence="4" type="ORF">SPRI_2847</name>
</gene>
<dbReference type="Proteomes" id="UP000060513">
    <property type="component" value="Chromosome"/>
</dbReference>
<dbReference type="GO" id="GO:0005886">
    <property type="term" value="C:plasma membrane"/>
    <property type="evidence" value="ECO:0007669"/>
    <property type="project" value="TreeGrafter"/>
</dbReference>
<accession>A0A0M3QIE4</accession>
<comment type="similarity">
    <text evidence="1 2">Belongs to the peptidase A24 family.</text>
</comment>